<dbReference type="InterPro" id="IPR045866">
    <property type="entry name" value="FAM210A/B-like"/>
</dbReference>
<feature type="domain" description="DUF1279" evidence="7">
    <location>
        <begin position="102"/>
        <end position="188"/>
    </location>
</feature>
<protein>
    <recommendedName>
        <fullName evidence="7">DUF1279 domain-containing protein</fullName>
    </recommendedName>
</protein>
<dbReference type="PANTHER" id="PTHR21377">
    <property type="entry name" value="PROTEIN FAM210B, MITOCHONDRIAL"/>
    <property type="match status" value="1"/>
</dbReference>
<dbReference type="OMA" id="YLMCKSG"/>
<keyword evidence="2 6" id="KW-0812">Transmembrane</keyword>
<evidence type="ECO:0000313" key="9">
    <source>
        <dbReference type="Proteomes" id="UP000318571"/>
    </source>
</evidence>
<gene>
    <name evidence="8" type="ORF">TCAL_08200</name>
</gene>
<evidence type="ECO:0000256" key="1">
    <source>
        <dbReference type="ARBA" id="ARBA00004167"/>
    </source>
</evidence>
<dbReference type="GO" id="GO:0005739">
    <property type="term" value="C:mitochondrion"/>
    <property type="evidence" value="ECO:0007669"/>
    <property type="project" value="TreeGrafter"/>
</dbReference>
<evidence type="ECO:0000259" key="7">
    <source>
        <dbReference type="Pfam" id="PF06916"/>
    </source>
</evidence>
<accession>A0A553NFK7</accession>
<dbReference type="Pfam" id="PF06916">
    <property type="entry name" value="FAM210A-B_dom"/>
    <property type="match status" value="1"/>
</dbReference>
<evidence type="ECO:0000256" key="3">
    <source>
        <dbReference type="ARBA" id="ARBA00022989"/>
    </source>
</evidence>
<evidence type="ECO:0000256" key="6">
    <source>
        <dbReference type="SAM" id="Phobius"/>
    </source>
</evidence>
<reference evidence="8 9" key="1">
    <citation type="journal article" date="2018" name="Nat. Ecol. Evol.">
        <title>Genomic signatures of mitonuclear coevolution across populations of Tigriopus californicus.</title>
        <authorList>
            <person name="Barreto F.S."/>
            <person name="Watson E.T."/>
            <person name="Lima T.G."/>
            <person name="Willett C.S."/>
            <person name="Edmands S."/>
            <person name="Li W."/>
            <person name="Burton R.S."/>
        </authorList>
    </citation>
    <scope>NUCLEOTIDE SEQUENCE [LARGE SCALE GENOMIC DNA]</scope>
    <source>
        <strain evidence="8 9">San Diego</strain>
    </source>
</reference>
<keyword evidence="5 6" id="KW-0472">Membrane</keyword>
<evidence type="ECO:0000256" key="5">
    <source>
        <dbReference type="ARBA" id="ARBA00023136"/>
    </source>
</evidence>
<dbReference type="PANTHER" id="PTHR21377:SF1">
    <property type="entry name" value="PROTEIN FAM210A"/>
    <property type="match status" value="1"/>
</dbReference>
<dbReference type="InterPro" id="IPR009688">
    <property type="entry name" value="FAM210A/B-like_dom"/>
</dbReference>
<organism evidence="8 9">
    <name type="scientific">Tigriopus californicus</name>
    <name type="common">Marine copepod</name>
    <dbReference type="NCBI Taxonomy" id="6832"/>
    <lineage>
        <taxon>Eukaryota</taxon>
        <taxon>Metazoa</taxon>
        <taxon>Ecdysozoa</taxon>
        <taxon>Arthropoda</taxon>
        <taxon>Crustacea</taxon>
        <taxon>Multicrustacea</taxon>
        <taxon>Hexanauplia</taxon>
        <taxon>Copepoda</taxon>
        <taxon>Harpacticoida</taxon>
        <taxon>Harpacticidae</taxon>
        <taxon>Tigriopus</taxon>
    </lineage>
</organism>
<dbReference type="Proteomes" id="UP000318571">
    <property type="component" value="Chromosome 10"/>
</dbReference>
<comment type="subcellular location">
    <subcellularLocation>
        <location evidence="1">Membrane</location>
        <topology evidence="1">Single-pass membrane protein</topology>
    </subcellularLocation>
</comment>
<dbReference type="EMBL" id="VCGU01000458">
    <property type="protein sequence ID" value="TRY64185.1"/>
    <property type="molecule type" value="Genomic_DNA"/>
</dbReference>
<evidence type="ECO:0000313" key="8">
    <source>
        <dbReference type="EMBL" id="TRY64185.1"/>
    </source>
</evidence>
<evidence type="ECO:0000256" key="4">
    <source>
        <dbReference type="ARBA" id="ARBA00023054"/>
    </source>
</evidence>
<comment type="caution">
    <text evidence="8">The sequence shown here is derived from an EMBL/GenBank/DDBJ whole genome shotgun (WGS) entry which is preliminary data.</text>
</comment>
<dbReference type="OrthoDB" id="5874039at2759"/>
<sequence>MSGSLLWQALRQSRPLHAPIHRSWHVLSLPWSSSAPPVCPLSNLPCSRLAVTPVNARLRVLRVPRVPRVHPVAPLSRTYSSDDKKTAELERLEKAGQLSLSQRFKLQFKRYWYVLVPVHVATSVVWFGGFYLMCKSGVDVSSILSTLGASETYVAKLKDSDLGYYAMAYACYKVATPVRYTVTLGGTTLTVRKLSEYGWLKTTSEVASDFRDRSDQVKHKMDDFKGSIGDMREKVEDEWERSWKRFAEKRKKP</sequence>
<keyword evidence="9" id="KW-1185">Reference proteome</keyword>
<keyword evidence="3 6" id="KW-1133">Transmembrane helix</keyword>
<feature type="transmembrane region" description="Helical" evidence="6">
    <location>
        <begin position="111"/>
        <end position="133"/>
    </location>
</feature>
<proteinExistence type="predicted"/>
<dbReference type="AlphaFoldDB" id="A0A553NFK7"/>
<dbReference type="GO" id="GO:0016020">
    <property type="term" value="C:membrane"/>
    <property type="evidence" value="ECO:0007669"/>
    <property type="project" value="UniProtKB-SubCell"/>
</dbReference>
<keyword evidence="4" id="KW-0175">Coiled coil</keyword>
<evidence type="ECO:0000256" key="2">
    <source>
        <dbReference type="ARBA" id="ARBA00022692"/>
    </source>
</evidence>
<dbReference type="STRING" id="6832.A0A553NFK7"/>
<name>A0A553NFK7_TIGCA</name>